<sequence length="224" mass="25744">MPRSLRKLSQLWMDFQAGVRGNLEERALPRPLYVDGQGESPVNRRVKDQDGLELDEALTEECREILRQLDLAGAAKLIAVKWNHRLRSTAGYASFPSWKIELNPKLEEFDGQVRRTLLHELAHLVAYHRAGRRRIEPHGREWQQACADVGIPGETARHKLPLPRQEVARNLIYACSHCGLVVKRVRKFHRHTACSECCNRYNGGAYDSRFRFVLVEDLRKSKGA</sequence>
<dbReference type="AlphaFoldDB" id="A0A1T4Y593"/>
<reference evidence="3" key="1">
    <citation type="submission" date="2017-02" db="EMBL/GenBank/DDBJ databases">
        <authorList>
            <person name="Varghese N."/>
            <person name="Submissions S."/>
        </authorList>
    </citation>
    <scope>NUCLEOTIDE SEQUENCE [LARGE SCALE GENOMIC DNA]</scope>
    <source>
        <strain evidence="3">ATCC 700200</strain>
    </source>
</reference>
<dbReference type="EMBL" id="FUYE01000007">
    <property type="protein sequence ID" value="SKA96465.1"/>
    <property type="molecule type" value="Genomic_DNA"/>
</dbReference>
<dbReference type="OrthoDB" id="267364at2"/>
<evidence type="ECO:0000313" key="3">
    <source>
        <dbReference type="Proteomes" id="UP000190774"/>
    </source>
</evidence>
<dbReference type="RefSeq" id="WP_078813593.1">
    <property type="nucleotide sequence ID" value="NZ_FUYE01000007.1"/>
</dbReference>
<dbReference type="GO" id="GO:0006950">
    <property type="term" value="P:response to stress"/>
    <property type="evidence" value="ECO:0007669"/>
    <property type="project" value="UniProtKB-ARBA"/>
</dbReference>
<dbReference type="STRING" id="48467.SAMN02745166_02394"/>
<dbReference type="PANTHER" id="PTHR38773:SF1">
    <property type="entry name" value="PROTEIN SPRT"/>
    <property type="match status" value="1"/>
</dbReference>
<gene>
    <name evidence="2" type="ORF">SAMN02745166_02394</name>
</gene>
<dbReference type="InterPro" id="IPR006640">
    <property type="entry name" value="SprT-like_domain"/>
</dbReference>
<dbReference type="PANTHER" id="PTHR38773">
    <property type="entry name" value="PROTEIN SPRT"/>
    <property type="match status" value="1"/>
</dbReference>
<evidence type="ECO:0000259" key="1">
    <source>
        <dbReference type="SMART" id="SM00731"/>
    </source>
</evidence>
<proteinExistence type="predicted"/>
<organism evidence="2 3">
    <name type="scientific">Prosthecobacter debontii</name>
    <dbReference type="NCBI Taxonomy" id="48467"/>
    <lineage>
        <taxon>Bacteria</taxon>
        <taxon>Pseudomonadati</taxon>
        <taxon>Verrucomicrobiota</taxon>
        <taxon>Verrucomicrobiia</taxon>
        <taxon>Verrucomicrobiales</taxon>
        <taxon>Verrucomicrobiaceae</taxon>
        <taxon>Prosthecobacter</taxon>
    </lineage>
</organism>
<dbReference type="Proteomes" id="UP000190774">
    <property type="component" value="Unassembled WGS sequence"/>
</dbReference>
<evidence type="ECO:0000313" key="2">
    <source>
        <dbReference type="EMBL" id="SKA96465.1"/>
    </source>
</evidence>
<dbReference type="SMART" id="SM00731">
    <property type="entry name" value="SprT"/>
    <property type="match status" value="1"/>
</dbReference>
<name>A0A1T4Y593_9BACT</name>
<dbReference type="Pfam" id="PF10263">
    <property type="entry name" value="SprT-like"/>
    <property type="match status" value="1"/>
</dbReference>
<feature type="domain" description="SprT-like" evidence="1">
    <location>
        <begin position="56"/>
        <end position="204"/>
    </location>
</feature>
<protein>
    <submittedName>
        <fullName evidence="2">SprT-like family protein</fullName>
    </submittedName>
</protein>
<keyword evidence="3" id="KW-1185">Reference proteome</keyword>
<accession>A0A1T4Y593</accession>